<dbReference type="CTD" id="20205625"/>
<dbReference type="HOGENOM" id="CLU_1078812_0_0_1"/>
<dbReference type="InParanoid" id="T1F9X6"/>
<dbReference type="EMBL" id="KB096945">
    <property type="protein sequence ID" value="ESO00498.1"/>
    <property type="molecule type" value="Genomic_DNA"/>
</dbReference>
<protein>
    <submittedName>
        <fullName evidence="1 2">Uncharacterized protein</fullName>
    </submittedName>
</protein>
<dbReference type="Proteomes" id="UP000015101">
    <property type="component" value="Unassembled WGS sequence"/>
</dbReference>
<dbReference type="RefSeq" id="XP_009021548.1">
    <property type="nucleotide sequence ID" value="XM_009023300.1"/>
</dbReference>
<dbReference type="KEGG" id="hro:HELRODRAFT_175936"/>
<evidence type="ECO:0000313" key="1">
    <source>
        <dbReference type="EMBL" id="ESO00498.1"/>
    </source>
</evidence>
<gene>
    <name evidence="2" type="primary">20205625</name>
    <name evidence="1" type="ORF">HELRODRAFT_175936</name>
</gene>
<dbReference type="EnsemblMetazoa" id="HelroT175936">
    <property type="protein sequence ID" value="HelroP175936"/>
    <property type="gene ID" value="HelroG175936"/>
</dbReference>
<keyword evidence="3" id="KW-1185">Reference proteome</keyword>
<name>T1F9X6_HELRO</name>
<reference evidence="1 3" key="2">
    <citation type="journal article" date="2013" name="Nature">
        <title>Insights into bilaterian evolution from three spiralian genomes.</title>
        <authorList>
            <person name="Simakov O."/>
            <person name="Marletaz F."/>
            <person name="Cho S.J."/>
            <person name="Edsinger-Gonzales E."/>
            <person name="Havlak P."/>
            <person name="Hellsten U."/>
            <person name="Kuo D.H."/>
            <person name="Larsson T."/>
            <person name="Lv J."/>
            <person name="Arendt D."/>
            <person name="Savage R."/>
            <person name="Osoegawa K."/>
            <person name="de Jong P."/>
            <person name="Grimwood J."/>
            <person name="Chapman J.A."/>
            <person name="Shapiro H."/>
            <person name="Aerts A."/>
            <person name="Otillar R.P."/>
            <person name="Terry A.Y."/>
            <person name="Boore J.L."/>
            <person name="Grigoriev I.V."/>
            <person name="Lindberg D.R."/>
            <person name="Seaver E.C."/>
            <person name="Weisblat D.A."/>
            <person name="Putnam N.H."/>
            <person name="Rokhsar D.S."/>
        </authorList>
    </citation>
    <scope>NUCLEOTIDE SEQUENCE</scope>
</reference>
<evidence type="ECO:0000313" key="3">
    <source>
        <dbReference type="Proteomes" id="UP000015101"/>
    </source>
</evidence>
<dbReference type="GeneID" id="20205625"/>
<proteinExistence type="predicted"/>
<organism evidence="2 3">
    <name type="scientific">Helobdella robusta</name>
    <name type="common">Californian leech</name>
    <dbReference type="NCBI Taxonomy" id="6412"/>
    <lineage>
        <taxon>Eukaryota</taxon>
        <taxon>Metazoa</taxon>
        <taxon>Spiralia</taxon>
        <taxon>Lophotrochozoa</taxon>
        <taxon>Annelida</taxon>
        <taxon>Clitellata</taxon>
        <taxon>Hirudinea</taxon>
        <taxon>Rhynchobdellida</taxon>
        <taxon>Glossiphoniidae</taxon>
        <taxon>Helobdella</taxon>
    </lineage>
</organism>
<reference evidence="3" key="1">
    <citation type="submission" date="2012-12" db="EMBL/GenBank/DDBJ databases">
        <authorList>
            <person name="Hellsten U."/>
            <person name="Grimwood J."/>
            <person name="Chapman J.A."/>
            <person name="Shapiro H."/>
            <person name="Aerts A."/>
            <person name="Otillar R.P."/>
            <person name="Terry A.Y."/>
            <person name="Boore J.L."/>
            <person name="Simakov O."/>
            <person name="Marletaz F."/>
            <person name="Cho S.-J."/>
            <person name="Edsinger-Gonzales E."/>
            <person name="Havlak P."/>
            <person name="Kuo D.-H."/>
            <person name="Larsson T."/>
            <person name="Lv J."/>
            <person name="Arendt D."/>
            <person name="Savage R."/>
            <person name="Osoegawa K."/>
            <person name="de Jong P."/>
            <person name="Lindberg D.R."/>
            <person name="Seaver E.C."/>
            <person name="Weisblat D.A."/>
            <person name="Putnam N.H."/>
            <person name="Grigoriev I.V."/>
            <person name="Rokhsar D.S."/>
        </authorList>
    </citation>
    <scope>NUCLEOTIDE SEQUENCE</scope>
</reference>
<reference evidence="2" key="3">
    <citation type="submission" date="2015-06" db="UniProtKB">
        <authorList>
            <consortium name="EnsemblMetazoa"/>
        </authorList>
    </citation>
    <scope>IDENTIFICATION</scope>
</reference>
<accession>T1F9X6</accession>
<sequence length="258" mass="30735">MRKKTKQHEKNKLSNMKKKLSNMRRFIINQNKLTTAEIKDINNEVISMAKTHDQQQQQQQDQLVDASDNQKIAAAQLNTKDQFRDDVKIMINKIQQKISKIRYSDMNKKKMSTKFYIHTKTPKTWRKELALIKEFMKGNSSPKITDEVAKICENYEVKLDKLNEVQKTIIMKLQAKAQRLRRYIRQIDGFWRQILENRVYHRNEADWITDVKRSLNHLKESKWKDLTLDLMKSLKLLKNLQIGKAQDQIEYKTSGLKN</sequence>
<dbReference type="AlphaFoldDB" id="T1F9X6"/>
<dbReference type="EMBL" id="AMQM01005484">
    <property type="status" value="NOT_ANNOTATED_CDS"/>
    <property type="molecule type" value="Genomic_DNA"/>
</dbReference>
<evidence type="ECO:0000313" key="2">
    <source>
        <dbReference type="EnsemblMetazoa" id="HelroP175936"/>
    </source>
</evidence>